<feature type="signal peptide" evidence="1">
    <location>
        <begin position="1"/>
        <end position="20"/>
    </location>
</feature>
<evidence type="ECO:0000313" key="2">
    <source>
        <dbReference type="EMBL" id="KAH6663550.1"/>
    </source>
</evidence>
<keyword evidence="1" id="KW-0732">Signal</keyword>
<comment type="caution">
    <text evidence="2">The sequence shown here is derived from an EMBL/GenBank/DDBJ whole genome shotgun (WGS) entry which is preliminary data.</text>
</comment>
<dbReference type="OrthoDB" id="10359032at2759"/>
<reference evidence="2" key="1">
    <citation type="journal article" date="2021" name="Nat. Commun.">
        <title>Genetic determinants of endophytism in the Arabidopsis root mycobiome.</title>
        <authorList>
            <person name="Mesny F."/>
            <person name="Miyauchi S."/>
            <person name="Thiergart T."/>
            <person name="Pickel B."/>
            <person name="Atanasova L."/>
            <person name="Karlsson M."/>
            <person name="Huettel B."/>
            <person name="Barry K.W."/>
            <person name="Haridas S."/>
            <person name="Chen C."/>
            <person name="Bauer D."/>
            <person name="Andreopoulos W."/>
            <person name="Pangilinan J."/>
            <person name="LaButti K."/>
            <person name="Riley R."/>
            <person name="Lipzen A."/>
            <person name="Clum A."/>
            <person name="Drula E."/>
            <person name="Henrissat B."/>
            <person name="Kohler A."/>
            <person name="Grigoriev I.V."/>
            <person name="Martin F.M."/>
            <person name="Hacquard S."/>
        </authorList>
    </citation>
    <scope>NUCLEOTIDE SEQUENCE</scope>
    <source>
        <strain evidence="2">MPI-SDFR-AT-0117</strain>
    </source>
</reference>
<accession>A0A9P8V0T8</accession>
<dbReference type="Proteomes" id="UP000770015">
    <property type="component" value="Unassembled WGS sequence"/>
</dbReference>
<sequence>MHLPISSLLCLLALVLGVTGQLKYWLDETCRHYPLPMGETLSLSPYLKEMFYMAELAKKRMLNDKDSADLRDIEFRRMYKLLFKTDLNADSRQKYEYGLEYKEFFGLEDDSAEARDTAYNIVYNTLDSISTTWTETENRLEADNRIYCDNGRHFSESGKDDKSVDPVNNIWTTADCESDGLYAFVTCELYDEEDEQDTDPCLLTVCDNGLQDFRYPGMSGGGTTPERPFLLSELIEEDKVTAGLPLNKHASLVNLLFHEWSHTQPHLTEDWYFGDDMDTGATGEWKVLMDIPDTRRAVINAEALSFIGLSALLIEGKDAPKGHFYTMQLDYESLPNKEHPNIGKISFYDD</sequence>
<proteinExistence type="predicted"/>
<feature type="chain" id="PRO_5040465408" description="Lysine-specific metallo-endopeptidase domain-containing protein" evidence="1">
    <location>
        <begin position="21"/>
        <end position="350"/>
    </location>
</feature>
<keyword evidence="3" id="KW-1185">Reference proteome</keyword>
<evidence type="ECO:0008006" key="4">
    <source>
        <dbReference type="Google" id="ProtNLM"/>
    </source>
</evidence>
<name>A0A9P8V0T8_9PEZI</name>
<protein>
    <recommendedName>
        <fullName evidence="4">Lysine-specific metallo-endopeptidase domain-containing protein</fullName>
    </recommendedName>
</protein>
<gene>
    <name evidence="2" type="ORF">F5X68DRAFT_251295</name>
</gene>
<dbReference type="AlphaFoldDB" id="A0A9P8V0T8"/>
<dbReference type="EMBL" id="JAGSXJ010000042">
    <property type="protein sequence ID" value="KAH6663550.1"/>
    <property type="molecule type" value="Genomic_DNA"/>
</dbReference>
<evidence type="ECO:0000256" key="1">
    <source>
        <dbReference type="SAM" id="SignalP"/>
    </source>
</evidence>
<organism evidence="2 3">
    <name type="scientific">Plectosphaerella plurivora</name>
    <dbReference type="NCBI Taxonomy" id="936078"/>
    <lineage>
        <taxon>Eukaryota</taxon>
        <taxon>Fungi</taxon>
        <taxon>Dikarya</taxon>
        <taxon>Ascomycota</taxon>
        <taxon>Pezizomycotina</taxon>
        <taxon>Sordariomycetes</taxon>
        <taxon>Hypocreomycetidae</taxon>
        <taxon>Glomerellales</taxon>
        <taxon>Plectosphaerellaceae</taxon>
        <taxon>Plectosphaerella</taxon>
    </lineage>
</organism>
<evidence type="ECO:0000313" key="3">
    <source>
        <dbReference type="Proteomes" id="UP000770015"/>
    </source>
</evidence>